<reference evidence="1 2" key="1">
    <citation type="submission" date="2018-01" db="EMBL/GenBank/DDBJ databases">
        <title>Whole genome sequencing of Histamine producing bacteria.</title>
        <authorList>
            <person name="Butler K."/>
        </authorList>
    </citation>
    <scope>NUCLEOTIDE SEQUENCE [LARGE SCALE GENOMIC DNA]</scope>
    <source>
        <strain evidence="1 2">JCM 12947</strain>
    </source>
</reference>
<comment type="caution">
    <text evidence="1">The sequence shown here is derived from an EMBL/GenBank/DDBJ whole genome shotgun (WGS) entry which is preliminary data.</text>
</comment>
<keyword evidence="2" id="KW-1185">Reference proteome</keyword>
<dbReference type="OrthoDB" id="9844051at2"/>
<evidence type="ECO:0000313" key="2">
    <source>
        <dbReference type="Proteomes" id="UP000240987"/>
    </source>
</evidence>
<gene>
    <name evidence="1" type="ORF">C9J12_10040</name>
</gene>
<evidence type="ECO:0000313" key="1">
    <source>
        <dbReference type="EMBL" id="PSU48836.1"/>
    </source>
</evidence>
<name>A0A2T3JIN3_9GAMM</name>
<dbReference type="Proteomes" id="UP000240987">
    <property type="component" value="Unassembled WGS sequence"/>
</dbReference>
<organism evidence="1 2">
    <name type="scientific">Photobacterium frigidiphilum</name>
    <dbReference type="NCBI Taxonomy" id="264736"/>
    <lineage>
        <taxon>Bacteria</taxon>
        <taxon>Pseudomonadati</taxon>
        <taxon>Pseudomonadota</taxon>
        <taxon>Gammaproteobacteria</taxon>
        <taxon>Vibrionales</taxon>
        <taxon>Vibrionaceae</taxon>
        <taxon>Photobacterium</taxon>
    </lineage>
</organism>
<proteinExistence type="predicted"/>
<protein>
    <submittedName>
        <fullName evidence="1">Uncharacterized protein</fullName>
    </submittedName>
</protein>
<accession>A0A2T3JIN3</accession>
<sequence length="69" mass="7788">MKDEYSEPIKSNIHDNKITIKKGCKFIGFDEFNQYCDSAADIPSNAFDTTTSCALDNLTNNKALRKHNT</sequence>
<dbReference type="EMBL" id="PYMJ01000008">
    <property type="protein sequence ID" value="PSU48836.1"/>
    <property type="molecule type" value="Genomic_DNA"/>
</dbReference>
<dbReference type="RefSeq" id="WP_107242585.1">
    <property type="nucleotide sequence ID" value="NZ_PYMJ01000008.1"/>
</dbReference>
<dbReference type="AlphaFoldDB" id="A0A2T3JIN3"/>